<dbReference type="Proteomes" id="UP000005239">
    <property type="component" value="Unassembled WGS sequence"/>
</dbReference>
<protein>
    <submittedName>
        <fullName evidence="2">Uncharacterized protein</fullName>
    </submittedName>
</protein>
<accession>A0A8R1Z2T1</accession>
<organism evidence="2 3">
    <name type="scientific">Pristionchus pacificus</name>
    <name type="common">Parasitic nematode worm</name>
    <dbReference type="NCBI Taxonomy" id="54126"/>
    <lineage>
        <taxon>Eukaryota</taxon>
        <taxon>Metazoa</taxon>
        <taxon>Ecdysozoa</taxon>
        <taxon>Nematoda</taxon>
        <taxon>Chromadorea</taxon>
        <taxon>Rhabditida</taxon>
        <taxon>Rhabditina</taxon>
        <taxon>Diplogasteromorpha</taxon>
        <taxon>Diplogasteroidea</taxon>
        <taxon>Neodiplogasteridae</taxon>
        <taxon>Pristionchus</taxon>
    </lineage>
</organism>
<proteinExistence type="predicted"/>
<feature type="compositionally biased region" description="Basic and acidic residues" evidence="1">
    <location>
        <begin position="1"/>
        <end position="15"/>
    </location>
</feature>
<feature type="region of interest" description="Disordered" evidence="1">
    <location>
        <begin position="1"/>
        <end position="61"/>
    </location>
</feature>
<reference evidence="2" key="2">
    <citation type="submission" date="2022-06" db="UniProtKB">
        <authorList>
            <consortium name="EnsemblMetazoa"/>
        </authorList>
    </citation>
    <scope>IDENTIFICATION</scope>
    <source>
        <strain evidence="2">PS312</strain>
    </source>
</reference>
<dbReference type="AlphaFoldDB" id="A0A2A6CXZ9"/>
<feature type="compositionally biased region" description="Basic and acidic residues" evidence="1">
    <location>
        <begin position="23"/>
        <end position="34"/>
    </location>
</feature>
<evidence type="ECO:0000313" key="2">
    <source>
        <dbReference type="EnsemblMetazoa" id="PPA44137.1"/>
    </source>
</evidence>
<accession>A0A2A6CXZ9</accession>
<keyword evidence="3" id="KW-1185">Reference proteome</keyword>
<evidence type="ECO:0000256" key="1">
    <source>
        <dbReference type="SAM" id="MobiDB-lite"/>
    </source>
</evidence>
<reference evidence="3" key="1">
    <citation type="journal article" date="2008" name="Nat. Genet.">
        <title>The Pristionchus pacificus genome provides a unique perspective on nematode lifestyle and parasitism.</title>
        <authorList>
            <person name="Dieterich C."/>
            <person name="Clifton S.W."/>
            <person name="Schuster L.N."/>
            <person name="Chinwalla A."/>
            <person name="Delehaunty K."/>
            <person name="Dinkelacker I."/>
            <person name="Fulton L."/>
            <person name="Fulton R."/>
            <person name="Godfrey J."/>
            <person name="Minx P."/>
            <person name="Mitreva M."/>
            <person name="Roeseler W."/>
            <person name="Tian H."/>
            <person name="Witte H."/>
            <person name="Yang S.P."/>
            <person name="Wilson R.K."/>
            <person name="Sommer R.J."/>
        </authorList>
    </citation>
    <scope>NUCLEOTIDE SEQUENCE [LARGE SCALE GENOMIC DNA]</scope>
    <source>
        <strain evidence="3">PS312</strain>
    </source>
</reference>
<sequence length="93" mass="10897">MERKRNASEKPREITPDSDQIEAEQREKEEERNNRNGNDAIGQPDEYRPLGSSRGGLKTDSNRLKRLLREFTLNHASQDFGGWMIYFWTQAID</sequence>
<dbReference type="EnsemblMetazoa" id="PPA44137.1">
    <property type="protein sequence ID" value="PPA44137.1"/>
    <property type="gene ID" value="WBGene00282506"/>
</dbReference>
<evidence type="ECO:0000313" key="3">
    <source>
        <dbReference type="Proteomes" id="UP000005239"/>
    </source>
</evidence>
<gene>
    <name evidence="2" type="primary">WBGene00282506</name>
</gene>
<name>A0A2A6CXZ9_PRIPA</name>